<proteinExistence type="predicted"/>
<keyword evidence="2" id="KW-0378">Hydrolase</keyword>
<dbReference type="GO" id="GO:0016787">
    <property type="term" value="F:hydrolase activity"/>
    <property type="evidence" value="ECO:0007669"/>
    <property type="project" value="UniProtKB-KW"/>
</dbReference>
<dbReference type="Pfam" id="PF12697">
    <property type="entry name" value="Abhydrolase_6"/>
    <property type="match status" value="1"/>
</dbReference>
<keyword evidence="3" id="KW-1185">Reference proteome</keyword>
<dbReference type="PANTHER" id="PTHR43689:SF8">
    <property type="entry name" value="ALPHA_BETA-HYDROLASES SUPERFAMILY PROTEIN"/>
    <property type="match status" value="1"/>
</dbReference>
<gene>
    <name evidence="2" type="ORF">KYC_22241</name>
</gene>
<comment type="caution">
    <text evidence="2">The sequence shown here is derived from an EMBL/GenBank/DDBJ whole genome shotgun (WGS) entry which is preliminary data.</text>
</comment>
<dbReference type="AlphaFoldDB" id="H0FCD9"/>
<dbReference type="PATRIC" id="fig|477184.5.peg.4370"/>
<organism evidence="2 3">
    <name type="scientific">Achromobacter arsenitoxydans SY8</name>
    <dbReference type="NCBI Taxonomy" id="477184"/>
    <lineage>
        <taxon>Bacteria</taxon>
        <taxon>Pseudomonadati</taxon>
        <taxon>Pseudomonadota</taxon>
        <taxon>Betaproteobacteria</taxon>
        <taxon>Burkholderiales</taxon>
        <taxon>Alcaligenaceae</taxon>
        <taxon>Achromobacter</taxon>
    </lineage>
</organism>
<accession>H0FCD9</accession>
<evidence type="ECO:0000313" key="2">
    <source>
        <dbReference type="EMBL" id="EHK64108.1"/>
    </source>
</evidence>
<name>H0FCD9_9BURK</name>
<dbReference type="PANTHER" id="PTHR43689">
    <property type="entry name" value="HYDROLASE"/>
    <property type="match status" value="1"/>
</dbReference>
<evidence type="ECO:0000259" key="1">
    <source>
        <dbReference type="Pfam" id="PF12697"/>
    </source>
</evidence>
<evidence type="ECO:0000313" key="3">
    <source>
        <dbReference type="Proteomes" id="UP000003113"/>
    </source>
</evidence>
<dbReference type="EMBL" id="AGUF01000071">
    <property type="protein sequence ID" value="EHK64108.1"/>
    <property type="molecule type" value="Genomic_DNA"/>
</dbReference>
<protein>
    <submittedName>
        <fullName evidence="2">Putative hydrolase-related protein</fullName>
    </submittedName>
</protein>
<feature type="domain" description="AB hydrolase-1" evidence="1">
    <location>
        <begin position="36"/>
        <end position="252"/>
    </location>
</feature>
<sequence length="263" mass="28357">MSSVESLDVFVPTESGRLFARRWTPAGVHAPGGAPIVLLHDSLGCVDLWRDFPVLLAQATGRVVIAYDRLGFGRSDPHEGKLGLDFVDREAHEGFQAVRNALDLDGYAAFGHSVGGGMAIACAAADGDACRALITESAQVYAEDRTLEGIRQAKVSFAQPGQLDRLKKYHGEKAAWVLSAWIDTWLSPGFADWTLDAQLNQVRSPALALHGDNDEYGSTDHARRIASLAGAQQVIFADCGHVPHRESPEKVLKTVSDWLADAA</sequence>
<reference evidence="2 3" key="1">
    <citation type="journal article" date="2012" name="J. Bacteriol.">
        <title>Genome sequence of the highly efficient arsenite-oxidizing bacterium Achromobacter arsenitoxydans SY8.</title>
        <authorList>
            <person name="Li X."/>
            <person name="Hu Y."/>
            <person name="Gong J."/>
            <person name="Lin Y."/>
            <person name="Johnstone L."/>
            <person name="Rensing C."/>
            <person name="Wang G."/>
        </authorList>
    </citation>
    <scope>NUCLEOTIDE SEQUENCE [LARGE SCALE GENOMIC DNA]</scope>
    <source>
        <strain evidence="2 3">SY8</strain>
    </source>
</reference>
<dbReference type="OrthoDB" id="135231at2"/>
<dbReference type="InterPro" id="IPR029058">
    <property type="entry name" value="AB_hydrolase_fold"/>
</dbReference>
<dbReference type="RefSeq" id="WP_008166547.1">
    <property type="nucleotide sequence ID" value="NZ_AGUF01000071.1"/>
</dbReference>
<dbReference type="Proteomes" id="UP000003113">
    <property type="component" value="Unassembled WGS sequence"/>
</dbReference>
<dbReference type="SUPFAM" id="SSF53474">
    <property type="entry name" value="alpha/beta-Hydrolases"/>
    <property type="match status" value="1"/>
</dbReference>
<dbReference type="InterPro" id="IPR000073">
    <property type="entry name" value="AB_hydrolase_1"/>
</dbReference>
<dbReference type="eggNOG" id="COG2267">
    <property type="taxonomic scope" value="Bacteria"/>
</dbReference>
<dbReference type="Gene3D" id="3.40.50.1820">
    <property type="entry name" value="alpha/beta hydrolase"/>
    <property type="match status" value="1"/>
</dbReference>
<dbReference type="STRING" id="477184.KYC_22241"/>